<organism evidence="2">
    <name type="scientific">hydrothermal vent metagenome</name>
    <dbReference type="NCBI Taxonomy" id="652676"/>
    <lineage>
        <taxon>unclassified sequences</taxon>
        <taxon>metagenomes</taxon>
        <taxon>ecological metagenomes</taxon>
    </lineage>
</organism>
<feature type="transmembrane region" description="Helical" evidence="1">
    <location>
        <begin position="35"/>
        <end position="58"/>
    </location>
</feature>
<sequence>MFPAIKVVMDNSGLVINLYEFLRGYLFAGGQHLSVVFKLLVGTVGGMALLGILGMLWVTKRNKSGLDKIYSDFDFESHYLVQQRGREAMLMAIVLFIVVAIILYVFNILHTIDVSSSGLLSSGRKYSTIRFPAVALFVTLTLCLFLIAGALIALYGALNYGRYEKIPVGLQDDVLSFYKCYFGLPVIAIDKPVSVNLNHAEVDFKTQGGKGYLHVYNTQVHLVVSPKLEFYNGSFDELADYVERFAVQEDE</sequence>
<dbReference type="EMBL" id="UOFL01000143">
    <property type="protein sequence ID" value="VAW77978.1"/>
    <property type="molecule type" value="Genomic_DNA"/>
</dbReference>
<proteinExistence type="predicted"/>
<keyword evidence="1" id="KW-0812">Transmembrane</keyword>
<evidence type="ECO:0000313" key="2">
    <source>
        <dbReference type="EMBL" id="VAW77978.1"/>
    </source>
</evidence>
<dbReference type="AlphaFoldDB" id="A0A3B0YAV3"/>
<reference evidence="2" key="1">
    <citation type="submission" date="2018-06" db="EMBL/GenBank/DDBJ databases">
        <authorList>
            <person name="Zhirakovskaya E."/>
        </authorList>
    </citation>
    <scope>NUCLEOTIDE SEQUENCE</scope>
</reference>
<accession>A0A3B0YAV3</accession>
<name>A0A3B0YAV3_9ZZZZ</name>
<keyword evidence="1" id="KW-0472">Membrane</keyword>
<feature type="transmembrane region" description="Helical" evidence="1">
    <location>
        <begin position="129"/>
        <end position="155"/>
    </location>
</feature>
<gene>
    <name evidence="2" type="ORF">MNBD_GAMMA12-3855</name>
</gene>
<evidence type="ECO:0000256" key="1">
    <source>
        <dbReference type="SAM" id="Phobius"/>
    </source>
</evidence>
<keyword evidence="1" id="KW-1133">Transmembrane helix</keyword>
<protein>
    <submittedName>
        <fullName evidence="2">Uncharacterized protein</fullName>
    </submittedName>
</protein>
<feature type="transmembrane region" description="Helical" evidence="1">
    <location>
        <begin position="88"/>
        <end position="109"/>
    </location>
</feature>